<proteinExistence type="predicted"/>
<comment type="caution">
    <text evidence="1">The sequence shown here is derived from an EMBL/GenBank/DDBJ whole genome shotgun (WGS) entry which is preliminary data.</text>
</comment>
<organism evidence="1">
    <name type="scientific">bioreactor metagenome</name>
    <dbReference type="NCBI Taxonomy" id="1076179"/>
    <lineage>
        <taxon>unclassified sequences</taxon>
        <taxon>metagenomes</taxon>
        <taxon>ecological metagenomes</taxon>
    </lineage>
</organism>
<dbReference type="EMBL" id="VSSQ01033332">
    <property type="protein sequence ID" value="MPM84889.1"/>
    <property type="molecule type" value="Genomic_DNA"/>
</dbReference>
<evidence type="ECO:0000313" key="1">
    <source>
        <dbReference type="EMBL" id="MPM84889.1"/>
    </source>
</evidence>
<name>A0A645D6P6_9ZZZZ</name>
<protein>
    <submittedName>
        <fullName evidence="1">Uncharacterized protein</fullName>
    </submittedName>
</protein>
<gene>
    <name evidence="1" type="ORF">SDC9_131965</name>
</gene>
<sequence length="320" mass="36113">MWTAAFPEYGSMRMTPFLAAAAQAPHLPIGKQIESSSLRHPPVPGISDSEFRNLLHVWHLLGHGTGYDYFTDFNSEDLFGSKPPPAHCVILAPGRKYGIYLLSNTSGKPTDSRFTTSGFLRKFRVVPVTEKTGPLAPFEVRAALLVPNEGVAKRILKQHPLPEVLPTKAGSKYLQLLEIQRQNRNIRTKNCILKVFLPSRITSHEQSLWDDLYNLVFRLRKRLKGGSFQTLGYLSRKGLSPDLPSEEDRLHPGESSMPVDLKKILGGGLHELQIDSEHLGEPFYSFVTADLSCDGQERRIEFMNEVEPDRSILHWAIEFR</sequence>
<dbReference type="AlphaFoldDB" id="A0A645D6P6"/>
<accession>A0A645D6P6</accession>
<reference evidence="1" key="1">
    <citation type="submission" date="2019-08" db="EMBL/GenBank/DDBJ databases">
        <authorList>
            <person name="Kucharzyk K."/>
            <person name="Murdoch R.W."/>
            <person name="Higgins S."/>
            <person name="Loffler F."/>
        </authorList>
    </citation>
    <scope>NUCLEOTIDE SEQUENCE</scope>
</reference>